<dbReference type="NCBIfam" id="TIGR02680">
    <property type="entry name" value="TIGR02680 family protein"/>
    <property type="match status" value="1"/>
</dbReference>
<dbReference type="Pfam" id="PF13558">
    <property type="entry name" value="SbcC_Walker_B"/>
    <property type="match status" value="1"/>
</dbReference>
<evidence type="ECO:0000313" key="4">
    <source>
        <dbReference type="Proteomes" id="UP000830115"/>
    </source>
</evidence>
<accession>A0ABY4M3F0</accession>
<keyword evidence="1" id="KW-0175">Coiled coil</keyword>
<proteinExistence type="predicted"/>
<dbReference type="InterPro" id="IPR027417">
    <property type="entry name" value="P-loop_NTPase"/>
</dbReference>
<dbReference type="Gene3D" id="3.40.50.300">
    <property type="entry name" value="P-loop containing nucleotide triphosphate hydrolases"/>
    <property type="match status" value="1"/>
</dbReference>
<sequence>MSVTELPLRRSQESSEPVGELGDYAARIRWQPHRAGILNVWRYHDETFSFHQGRLLLRGQNGSGKSKALELLLPFLFDASLRPNRLSTFGGSERTMHWNLLGEGASGKTRVGYVWMEFRRVGEDGAERWFGCGARLQASVHTSGVHADYFTTTCGIAHPGGVSLVNEAGQPLTRAALAEAVRGRGEAHTSAADYRTAVRRELFVGMGEQRYESLLTALLQLRQPKLSERLDPSLLSTLLSRALPPLGEGEIAELAEGFERLDRQREHLKQLDEEVTAAETVAFRQRGYARRVLRAGSAALISATTEMDNFTRVARLSAQEHEQALGERESAQERRQEQERRGHALEETIEGLRESDAYQQGEELDRLRRRTEDAAAAARRLRGTAQTARDRAEEDQRRADDVARRARTLDDHAYEAAEEARRSARAAGLESIHHEAKSLLDMLGAAAGGTARAMRTGTFEDAPAGGPAGEDRARQARLVLRGAVTARRHQITLVAEAMDTHERAVRDRGAAEETLERTRIRLAEAAARRDEAALAWDDALAGQAERLTAWAAACTELRLADPEELAARTASEVEVTALVEAAARTAEREITEGEAAARAARRSLLDERNGLMEEVERLRQETDLPPLPPPTRTADRSTMVGAPLWRLVAFREDVPAAVQAGVEAALEASGLLDAWVSPHEGVTLPGHDTRADAALALPAPGPSVLEVLCPEDDIPVPAETVTRLLAGVAYGTCLPGGHPAAIGADGAWRLASATGTWSKPEPAHIGALARQRARQRRIGELTDRIGEMNASLATLDDQLRTLTVRRARLDADRAARPDHRELDARRRDWDRAEERVAARDDAVRDAAVRLEQRENDVASALRTLSRQSAEHGLPTDRGRLRELSTAVDAFRDTADTWVDARLNATAAADSAGQLAAQAARSLQTAREQAEEAAAAEAEAEGLRARLEAVESTVGEDYRHVVARVAEARTDLARCREEARLAGEHLLRLEGRIGELRTTSERDAERREQAIGARDDAARRFRHLCLVGMAEDADITLELGAEDGAKATLEAARSTAATWPGIPHAPRNLGDAATRLSEAVHQARQHLGARADLDLEADEDIQLFTATLDGVRVGATGLLTTLTQERDRSRDDITAAERRLFDQILTGDIRRHLAARIRQAGELVDRMNGHLERVRTASHIAVQLVWQIRPDLPDGTRTARELLLKDPGRVTETDREALHSFFRSRIEEAKATDTAASWEEQLGEVLDYTAWHQFTVRLDRANGTGWQPLTKKLHGALSGGEKAIALHLPLFAAVSAHYEAVPEAPRLILLDEVFVGVDTVNRGQIFALLTALDLDLMLTSDHEWCTYGELPGIAVHQLLTGADDDAVTSARFVWNGTDLEAGQDGPEPREQPATTASEQGGPSGTRAEPSA</sequence>
<evidence type="ECO:0000313" key="3">
    <source>
        <dbReference type="EMBL" id="UQA91937.1"/>
    </source>
</evidence>
<feature type="region of interest" description="Disordered" evidence="2">
    <location>
        <begin position="319"/>
        <end position="403"/>
    </location>
</feature>
<dbReference type="SUPFAM" id="SSF52540">
    <property type="entry name" value="P-loop containing nucleoside triphosphate hydrolases"/>
    <property type="match status" value="1"/>
</dbReference>
<dbReference type="EMBL" id="CP086322">
    <property type="protein sequence ID" value="UQA91937.1"/>
    <property type="molecule type" value="Genomic_DNA"/>
</dbReference>
<protein>
    <submittedName>
        <fullName evidence="3">TIGR02680 family protein</fullName>
    </submittedName>
</protein>
<name>A0ABY4M3F0_9ACTN</name>
<feature type="compositionally biased region" description="Low complexity" evidence="2">
    <location>
        <begin position="374"/>
        <end position="387"/>
    </location>
</feature>
<dbReference type="RefSeq" id="WP_248862752.1">
    <property type="nucleotide sequence ID" value="NZ_CP086322.1"/>
</dbReference>
<reference evidence="3" key="1">
    <citation type="submission" date="2021-10" db="EMBL/GenBank/DDBJ databases">
        <title>Streptomyces nigrumlapis sp.nov.,an antimicrobial producing actinobacterium isolated from Black Gobi rocks.</title>
        <authorList>
            <person name="Wen Y."/>
            <person name="Zhang W."/>
            <person name="Liu X.G."/>
        </authorList>
    </citation>
    <scope>NUCLEOTIDE SEQUENCE</scope>
    <source>
        <strain evidence="3">ST13-2-2</strain>
    </source>
</reference>
<organism evidence="3 4">
    <name type="scientific">Streptomyces halobius</name>
    <dbReference type="NCBI Taxonomy" id="2879846"/>
    <lineage>
        <taxon>Bacteria</taxon>
        <taxon>Bacillati</taxon>
        <taxon>Actinomycetota</taxon>
        <taxon>Actinomycetes</taxon>
        <taxon>Kitasatosporales</taxon>
        <taxon>Streptomycetaceae</taxon>
        <taxon>Streptomyces</taxon>
    </lineage>
</organism>
<feature type="coiled-coil region" evidence="1">
    <location>
        <begin position="251"/>
        <end position="281"/>
    </location>
</feature>
<dbReference type="InterPro" id="IPR013496">
    <property type="entry name" value="CHP02680"/>
</dbReference>
<feature type="region of interest" description="Disordered" evidence="2">
    <location>
        <begin position="1376"/>
        <end position="1410"/>
    </location>
</feature>
<feature type="compositionally biased region" description="Basic and acidic residues" evidence="2">
    <location>
        <begin position="363"/>
        <end position="373"/>
    </location>
</feature>
<feature type="compositionally biased region" description="Basic and acidic residues" evidence="2">
    <location>
        <begin position="319"/>
        <end position="356"/>
    </location>
</feature>
<keyword evidence="4" id="KW-1185">Reference proteome</keyword>
<evidence type="ECO:0000256" key="2">
    <source>
        <dbReference type="SAM" id="MobiDB-lite"/>
    </source>
</evidence>
<feature type="coiled-coil region" evidence="1">
    <location>
        <begin position="915"/>
        <end position="952"/>
    </location>
</feature>
<feature type="compositionally biased region" description="Basic and acidic residues" evidence="2">
    <location>
        <begin position="388"/>
        <end position="403"/>
    </location>
</feature>
<gene>
    <name evidence="3" type="ORF">K9S39_08785</name>
</gene>
<evidence type="ECO:0000256" key="1">
    <source>
        <dbReference type="SAM" id="Coils"/>
    </source>
</evidence>
<dbReference type="Proteomes" id="UP000830115">
    <property type="component" value="Chromosome"/>
</dbReference>